<evidence type="ECO:0000256" key="2">
    <source>
        <dbReference type="ARBA" id="ARBA00023295"/>
    </source>
</evidence>
<evidence type="ECO:0000256" key="1">
    <source>
        <dbReference type="ARBA" id="ARBA00022801"/>
    </source>
</evidence>
<comment type="caution">
    <text evidence="4">The sequence shown here is derived from an EMBL/GenBank/DDBJ whole genome shotgun (WGS) entry which is preliminary data.</text>
</comment>
<dbReference type="Proteomes" id="UP000035720">
    <property type="component" value="Unassembled WGS sequence"/>
</dbReference>
<dbReference type="RefSeq" id="WP_053079743.1">
    <property type="nucleotide sequence ID" value="NZ_HF571038.1"/>
</dbReference>
<dbReference type="GO" id="GO:0004553">
    <property type="term" value="F:hydrolase activity, hydrolyzing O-glycosyl compounds"/>
    <property type="evidence" value="ECO:0007669"/>
    <property type="project" value="InterPro"/>
</dbReference>
<dbReference type="Pfam" id="PF00128">
    <property type="entry name" value="Alpha-amylase"/>
    <property type="match status" value="1"/>
</dbReference>
<dbReference type="STRING" id="1193518.BN13_290009"/>
<sequence length="616" mass="67473">MSPAAHLLNTPHHDGSSRYVSELHPRLGETVDLLVRVPHAADVGSIHVRTTPDAEPKFTAARIDRSTATDTWWRVPVLIHNPVTNYRFLLQGGPLGYQWLNGTGLHDRDVPDAADFRLTAYDAPPAWSDEAIVYQIFPDRFARSAAADARETPDWAVAVAWDEPVTGRGPLTGRQLYGGDLAGIAEHLDHIADLGVNVVYLTPVFPGRSNHRYDASTFDAVDPVLGGDEALADLVEAIHARGLRILGDFTTNHTGVGHDWFVRAQADPESEERGYYFFDGQEYAAWLGVKSLPKLNYDSEALAHRVFDDPDGVVKKWLAGPNGLDGWRVDVANMTGRHGVQDRNAEIARRMRAAMAQVDPDSLVIGEHCHDFSLDAMGDGWHGVMNYAGFTRPLWTWLRHPGHAPDFLGLPVIVPRLGGRAVMETMREFAAIIPWSTLTHSFNLVGSHDTTRVRSLVGDDAGQVDVAAGLLLTMPGIPMITYGDEIGMLGEFGEDGRRPMPWDAPREAPLWDERIHDVYRGLIAARTESVALRAGGLRWVYADDDVLIYLREHPEQTALVHLARLGHDPIRLPLAALAGIEGGSAAYGSLVRIEGDEVVLAASGPEVGVTTWTSPA</sequence>
<evidence type="ECO:0000259" key="3">
    <source>
        <dbReference type="SMART" id="SM00642"/>
    </source>
</evidence>
<dbReference type="EMBL" id="CAJC01000138">
    <property type="protein sequence ID" value="CCI53041.1"/>
    <property type="molecule type" value="Genomic_DNA"/>
</dbReference>
<evidence type="ECO:0000313" key="5">
    <source>
        <dbReference type="Proteomes" id="UP000035720"/>
    </source>
</evidence>
<organism evidence="4 5">
    <name type="scientific">Nostocoides jenkinsii Ben 74</name>
    <dbReference type="NCBI Taxonomy" id="1193518"/>
    <lineage>
        <taxon>Bacteria</taxon>
        <taxon>Bacillati</taxon>
        <taxon>Actinomycetota</taxon>
        <taxon>Actinomycetes</taxon>
        <taxon>Micrococcales</taxon>
        <taxon>Intrasporangiaceae</taxon>
        <taxon>Nostocoides</taxon>
    </lineage>
</organism>
<dbReference type="PANTHER" id="PTHR10357:SF210">
    <property type="entry name" value="MALTODEXTRIN GLUCOSIDASE"/>
    <property type="match status" value="1"/>
</dbReference>
<dbReference type="InterPro" id="IPR014756">
    <property type="entry name" value="Ig_E-set"/>
</dbReference>
<name>A0A077M6X6_9MICO</name>
<evidence type="ECO:0000313" key="4">
    <source>
        <dbReference type="EMBL" id="CCI53041.1"/>
    </source>
</evidence>
<dbReference type="InterPro" id="IPR004185">
    <property type="entry name" value="Glyco_hydro_13_lg-like_dom"/>
</dbReference>
<feature type="domain" description="Glycosyl hydrolase family 13 catalytic" evidence="3">
    <location>
        <begin position="135"/>
        <end position="526"/>
    </location>
</feature>
<keyword evidence="1" id="KW-0378">Hydrolase</keyword>
<dbReference type="PANTHER" id="PTHR10357">
    <property type="entry name" value="ALPHA-AMYLASE FAMILY MEMBER"/>
    <property type="match status" value="1"/>
</dbReference>
<accession>A0A077M6X6</accession>
<dbReference type="CDD" id="cd11338">
    <property type="entry name" value="AmyAc_CMD"/>
    <property type="match status" value="1"/>
</dbReference>
<proteinExistence type="predicted"/>
<dbReference type="Gene3D" id="3.20.20.80">
    <property type="entry name" value="Glycosidases"/>
    <property type="match status" value="1"/>
</dbReference>
<dbReference type="GO" id="GO:0005975">
    <property type="term" value="P:carbohydrate metabolic process"/>
    <property type="evidence" value="ECO:0007669"/>
    <property type="project" value="InterPro"/>
</dbReference>
<reference evidence="4 5" key="1">
    <citation type="journal article" date="2013" name="ISME J.">
        <title>A metabolic model for members of the genus Tetrasphaera involved in enhanced biological phosphorus removal.</title>
        <authorList>
            <person name="Kristiansen R."/>
            <person name="Nguyen H.T.T."/>
            <person name="Saunders A.M."/>
            <person name="Nielsen J.L."/>
            <person name="Wimmer R."/>
            <person name="Le V.Q."/>
            <person name="McIlroy S.J."/>
            <person name="Petrovski S."/>
            <person name="Seviour R.J."/>
            <person name="Calteau A."/>
            <person name="Nielsen K.L."/>
            <person name="Nielsen P.H."/>
        </authorList>
    </citation>
    <scope>NUCLEOTIDE SEQUENCE [LARGE SCALE GENOMIC DNA]</scope>
    <source>
        <strain evidence="4 5">Ben 74</strain>
    </source>
</reference>
<dbReference type="SMART" id="SM00642">
    <property type="entry name" value="Aamy"/>
    <property type="match status" value="1"/>
</dbReference>
<keyword evidence="2" id="KW-0326">Glycosidase</keyword>
<keyword evidence="5" id="KW-1185">Reference proteome</keyword>
<dbReference type="InterPro" id="IPR006047">
    <property type="entry name" value="GH13_cat_dom"/>
</dbReference>
<dbReference type="SUPFAM" id="SSF81296">
    <property type="entry name" value="E set domains"/>
    <property type="match status" value="1"/>
</dbReference>
<dbReference type="InterPro" id="IPR017853">
    <property type="entry name" value="GH"/>
</dbReference>
<dbReference type="CDD" id="cd02857">
    <property type="entry name" value="E_set_CDase_PDE_N"/>
    <property type="match status" value="1"/>
</dbReference>
<dbReference type="OrthoDB" id="9043248at2"/>
<gene>
    <name evidence="4" type="ORF">BN13_290009</name>
</gene>
<dbReference type="SUPFAM" id="SSF51445">
    <property type="entry name" value="(Trans)glycosidases"/>
    <property type="match status" value="1"/>
</dbReference>
<protein>
    <submittedName>
        <fullName evidence="4">Alpha amylase catalytic region</fullName>
    </submittedName>
</protein>
<dbReference type="AlphaFoldDB" id="A0A077M6X6"/>